<dbReference type="eggNOG" id="COG2035">
    <property type="taxonomic scope" value="Bacteria"/>
</dbReference>
<keyword evidence="1" id="KW-0472">Membrane</keyword>
<dbReference type="PANTHER" id="PTHR37308">
    <property type="entry name" value="INTEGRAL MEMBRANE PROTEIN"/>
    <property type="match status" value="1"/>
</dbReference>
<feature type="transmembrane region" description="Helical" evidence="1">
    <location>
        <begin position="84"/>
        <end position="102"/>
    </location>
</feature>
<keyword evidence="3" id="KW-1185">Reference proteome</keyword>
<dbReference type="RefSeq" id="WP_012472781.1">
    <property type="nucleotide sequence ID" value="NC_010830.1"/>
</dbReference>
<feature type="transmembrane region" description="Helical" evidence="1">
    <location>
        <begin position="52"/>
        <end position="72"/>
    </location>
</feature>
<gene>
    <name evidence="2" type="ordered locus">Aasi_1640</name>
</gene>
<name>C3L3R0_AMOA5</name>
<keyword evidence="1" id="KW-1133">Transmembrane helix</keyword>
<evidence type="ECO:0000256" key="1">
    <source>
        <dbReference type="SAM" id="Phobius"/>
    </source>
</evidence>
<evidence type="ECO:0000313" key="3">
    <source>
        <dbReference type="Proteomes" id="UP000001227"/>
    </source>
</evidence>
<feature type="transmembrane region" description="Helical" evidence="1">
    <location>
        <begin position="179"/>
        <end position="198"/>
    </location>
</feature>
<dbReference type="KEGG" id="aas:Aasi_1640"/>
<dbReference type="Proteomes" id="UP000001227">
    <property type="component" value="Chromosome"/>
</dbReference>
<dbReference type="Pfam" id="PF04018">
    <property type="entry name" value="VCA0040-like"/>
    <property type="match status" value="1"/>
</dbReference>
<reference evidence="2 3" key="1">
    <citation type="journal article" date="2010" name="J. Bacteriol.">
        <title>The genome of the amoeba symbiont 'Candidatus Amoebophilus asiaticus' reveals common mechanisms for host cell interaction among amoeba-associated bacteria.</title>
        <authorList>
            <person name="Schmitz-Esser S."/>
            <person name="Tischler P."/>
            <person name="Arnold R."/>
            <person name="Montanaro J."/>
            <person name="Wagner M."/>
            <person name="Rattei T."/>
            <person name="Horn M."/>
        </authorList>
    </citation>
    <scope>NUCLEOTIDE SEQUENCE [LARGE SCALE GENOMIC DNA]</scope>
    <source>
        <strain evidence="2 3">5a2</strain>
    </source>
</reference>
<feature type="transmembrane region" description="Helical" evidence="1">
    <location>
        <begin position="108"/>
        <end position="126"/>
    </location>
</feature>
<dbReference type="InterPro" id="IPR007163">
    <property type="entry name" value="VCA0040-like"/>
</dbReference>
<dbReference type="STRING" id="452471.Aasi_1640"/>
<dbReference type="PANTHER" id="PTHR37308:SF1">
    <property type="entry name" value="POLYPRENYL-PHOSPHATE TRANSPORTER"/>
    <property type="match status" value="1"/>
</dbReference>
<dbReference type="AlphaFoldDB" id="C3L3R0"/>
<feature type="transmembrane region" description="Helical" evidence="1">
    <location>
        <begin position="138"/>
        <end position="167"/>
    </location>
</feature>
<protein>
    <recommendedName>
        <fullName evidence="4">DUF368 domain-containing protein</fullName>
    </recommendedName>
</protein>
<evidence type="ECO:0000313" key="2">
    <source>
        <dbReference type="EMBL" id="ACP20951.1"/>
    </source>
</evidence>
<sequence>MGTADVIPGISSGTIALLTGIYTQLLGAIHSFNKTAFYLFRTCKWKLFWHHIHGNFLLPLGLGITVSLLTTVRLVRYLLAEHPIEIWSFFWGLSIISSIVVYQQIKRISLLTLLLSSIGAFLAYYITQITPLTSSNALWFIFIAGGIAMCAMILPGISGSFILLILGKYAYMLEALEKFDWPILTVFLLGGLLGLLTFSKFIFLLLRTYTGYTIALLAGFMLGSIPKTWPWKALVPAVNTANSIMVEKNISPMDFQVVYQKDPHILQAFLCISLGCLVVIMLKKLGGRKHI</sequence>
<accession>C3L3R0</accession>
<feature type="transmembrane region" description="Helical" evidence="1">
    <location>
        <begin position="12"/>
        <end position="32"/>
    </location>
</feature>
<feature type="transmembrane region" description="Helical" evidence="1">
    <location>
        <begin position="264"/>
        <end position="282"/>
    </location>
</feature>
<dbReference type="EMBL" id="CP001102">
    <property type="protein sequence ID" value="ACP20951.1"/>
    <property type="molecule type" value="Genomic_DNA"/>
</dbReference>
<organism evidence="2 3">
    <name type="scientific">Amoebophilus asiaticus (strain 5a2)</name>
    <dbReference type="NCBI Taxonomy" id="452471"/>
    <lineage>
        <taxon>Bacteria</taxon>
        <taxon>Pseudomonadati</taxon>
        <taxon>Bacteroidota</taxon>
        <taxon>Cytophagia</taxon>
        <taxon>Cytophagales</taxon>
        <taxon>Amoebophilaceae</taxon>
        <taxon>Candidatus Amoebophilus</taxon>
    </lineage>
</organism>
<evidence type="ECO:0008006" key="4">
    <source>
        <dbReference type="Google" id="ProtNLM"/>
    </source>
</evidence>
<keyword evidence="1" id="KW-0812">Transmembrane</keyword>
<dbReference type="HOGENOM" id="CLU_055621_0_0_10"/>
<proteinExistence type="predicted"/>